<name>A0A8K0MH04_9ROSA</name>
<dbReference type="GO" id="GO:0046872">
    <property type="term" value="F:metal ion binding"/>
    <property type="evidence" value="ECO:0007669"/>
    <property type="project" value="UniProtKB-KW"/>
</dbReference>
<evidence type="ECO:0000313" key="8">
    <source>
        <dbReference type="Proteomes" id="UP000796880"/>
    </source>
</evidence>
<keyword evidence="2" id="KW-0186">Copper</keyword>
<accession>A0A8K0MH04</accession>
<keyword evidence="3" id="KW-1015">Disulfide bond</keyword>
<reference evidence="7" key="1">
    <citation type="submission" date="2020-03" db="EMBL/GenBank/DDBJ databases">
        <title>A high-quality chromosome-level genome assembly of a woody plant with both climbing and erect habits, Rhamnella rubrinervis.</title>
        <authorList>
            <person name="Lu Z."/>
            <person name="Yang Y."/>
            <person name="Zhu X."/>
            <person name="Sun Y."/>
        </authorList>
    </citation>
    <scope>NUCLEOTIDE SEQUENCE</scope>
    <source>
        <strain evidence="7">BYM</strain>
        <tissue evidence="7">Leaf</tissue>
    </source>
</reference>
<keyword evidence="8" id="KW-1185">Reference proteome</keyword>
<dbReference type="FunFam" id="2.60.40.420:FF:000013">
    <property type="entry name" value="basic blue protein-like"/>
    <property type="match status" value="1"/>
</dbReference>
<comment type="caution">
    <text evidence="7">The sequence shown here is derived from an EMBL/GenBank/DDBJ whole genome shotgun (WGS) entry which is preliminary data.</text>
</comment>
<evidence type="ECO:0000256" key="3">
    <source>
        <dbReference type="ARBA" id="ARBA00023157"/>
    </source>
</evidence>
<protein>
    <recommendedName>
        <fullName evidence="4">Basic blue protein</fullName>
    </recommendedName>
    <alternativeName>
        <fullName evidence="5">Plantacyanin</fullName>
    </alternativeName>
</protein>
<feature type="domain" description="Phytocyanin" evidence="6">
    <location>
        <begin position="44"/>
        <end position="140"/>
    </location>
</feature>
<evidence type="ECO:0000256" key="5">
    <source>
        <dbReference type="ARBA" id="ARBA00082491"/>
    </source>
</evidence>
<dbReference type="GO" id="GO:0009055">
    <property type="term" value="F:electron transfer activity"/>
    <property type="evidence" value="ECO:0007669"/>
    <property type="project" value="InterPro"/>
</dbReference>
<dbReference type="AlphaFoldDB" id="A0A8K0MH04"/>
<evidence type="ECO:0000259" key="6">
    <source>
        <dbReference type="PROSITE" id="PS51485"/>
    </source>
</evidence>
<dbReference type="SUPFAM" id="SSF49503">
    <property type="entry name" value="Cupredoxins"/>
    <property type="match status" value="1"/>
</dbReference>
<dbReference type="PANTHER" id="PTHR33021:SF424">
    <property type="entry name" value="BASIC BLUE PROTEIN"/>
    <property type="match status" value="1"/>
</dbReference>
<dbReference type="PANTHER" id="PTHR33021">
    <property type="entry name" value="BLUE COPPER PROTEIN"/>
    <property type="match status" value="1"/>
</dbReference>
<dbReference type="OrthoDB" id="2011645at2759"/>
<dbReference type="InterPro" id="IPR041844">
    <property type="entry name" value="Plantacyanin"/>
</dbReference>
<organism evidence="7 8">
    <name type="scientific">Rhamnella rubrinervis</name>
    <dbReference type="NCBI Taxonomy" id="2594499"/>
    <lineage>
        <taxon>Eukaryota</taxon>
        <taxon>Viridiplantae</taxon>
        <taxon>Streptophyta</taxon>
        <taxon>Embryophyta</taxon>
        <taxon>Tracheophyta</taxon>
        <taxon>Spermatophyta</taxon>
        <taxon>Magnoliopsida</taxon>
        <taxon>eudicotyledons</taxon>
        <taxon>Gunneridae</taxon>
        <taxon>Pentapetalae</taxon>
        <taxon>rosids</taxon>
        <taxon>fabids</taxon>
        <taxon>Rosales</taxon>
        <taxon>Rhamnaceae</taxon>
        <taxon>rhamnoid group</taxon>
        <taxon>Rhamneae</taxon>
        <taxon>Rhamnella</taxon>
    </lineage>
</organism>
<gene>
    <name evidence="7" type="ORF">FNV43_RR10757</name>
</gene>
<evidence type="ECO:0000256" key="2">
    <source>
        <dbReference type="ARBA" id="ARBA00023008"/>
    </source>
</evidence>
<evidence type="ECO:0000313" key="7">
    <source>
        <dbReference type="EMBL" id="KAF3445581.1"/>
    </source>
</evidence>
<dbReference type="GO" id="GO:0005886">
    <property type="term" value="C:plasma membrane"/>
    <property type="evidence" value="ECO:0007669"/>
    <property type="project" value="TreeGrafter"/>
</dbReference>
<proteinExistence type="predicted"/>
<keyword evidence="1" id="KW-0479">Metal-binding</keyword>
<sequence length="140" mass="15218">MTMMMSKGRGSGAQKTTIKNKVGILVVLVLVILVCMEYPVDAEATYTVGDDLGWSIGVFIWPLGKTFQAGDVLVFNYNPLIHNVVKVGKAGYVTCLASPCAKVYRTGNDSIKLEKGINYFICTTPGLCLYSRMKIAVLAE</sequence>
<dbReference type="CDD" id="cd11013">
    <property type="entry name" value="Plantacyanin"/>
    <property type="match status" value="1"/>
</dbReference>
<dbReference type="EMBL" id="VOIH02000005">
    <property type="protein sequence ID" value="KAF3445581.1"/>
    <property type="molecule type" value="Genomic_DNA"/>
</dbReference>
<dbReference type="Proteomes" id="UP000796880">
    <property type="component" value="Unassembled WGS sequence"/>
</dbReference>
<dbReference type="InterPro" id="IPR008972">
    <property type="entry name" value="Cupredoxin"/>
</dbReference>
<dbReference type="PROSITE" id="PS51485">
    <property type="entry name" value="PHYTOCYANIN"/>
    <property type="match status" value="1"/>
</dbReference>
<dbReference type="InterPro" id="IPR003245">
    <property type="entry name" value="Phytocyanin_dom"/>
</dbReference>
<dbReference type="Pfam" id="PF02298">
    <property type="entry name" value="Cu_bind_like"/>
    <property type="match status" value="1"/>
</dbReference>
<dbReference type="Gene3D" id="2.60.40.420">
    <property type="entry name" value="Cupredoxins - blue copper proteins"/>
    <property type="match status" value="1"/>
</dbReference>
<evidence type="ECO:0000256" key="1">
    <source>
        <dbReference type="ARBA" id="ARBA00022723"/>
    </source>
</evidence>
<evidence type="ECO:0000256" key="4">
    <source>
        <dbReference type="ARBA" id="ARBA00071970"/>
    </source>
</evidence>
<dbReference type="InterPro" id="IPR039391">
    <property type="entry name" value="Phytocyanin-like"/>
</dbReference>